<accession>S0ES34</accession>
<dbReference type="Proteomes" id="UP000014227">
    <property type="component" value="Chromosome I"/>
</dbReference>
<feature type="domain" description="Calcium/calmodulin-dependent protein kinase II association-domain" evidence="1">
    <location>
        <begin position="17"/>
        <end position="139"/>
    </location>
</feature>
<dbReference type="InterPro" id="IPR013543">
    <property type="entry name" value="Ca/CaM-dep_prot_kinase-assoc"/>
</dbReference>
<keyword evidence="3" id="KW-1185">Reference proteome</keyword>
<dbReference type="InParanoid" id="S0ES34"/>
<keyword evidence="2" id="KW-0418">Kinase</keyword>
<name>S0ES34_CHTCT</name>
<evidence type="ECO:0000313" key="2">
    <source>
        <dbReference type="EMBL" id="CCW33896.1"/>
    </source>
</evidence>
<reference evidence="3" key="1">
    <citation type="submission" date="2013-03" db="EMBL/GenBank/DDBJ databases">
        <title>Genome sequence of Chthonomonas calidirosea, the first sequenced genome from the Armatimonadetes phylum (formally candidate division OP10).</title>
        <authorList>
            <person name="Lee K.C.Y."/>
            <person name="Morgan X.C."/>
            <person name="Dunfield P.F."/>
            <person name="Tamas I."/>
            <person name="Houghton K.M."/>
            <person name="Vyssotski M."/>
            <person name="Ryan J.L.J."/>
            <person name="Lagutin K."/>
            <person name="McDonald I.R."/>
            <person name="Stott M.B."/>
        </authorList>
    </citation>
    <scope>NUCLEOTIDE SEQUENCE [LARGE SCALE GENOMIC DNA]</scope>
    <source>
        <strain evidence="3">DSM 23976 / ICMP 18418 / T49</strain>
    </source>
</reference>
<dbReference type="InterPro" id="IPR032710">
    <property type="entry name" value="NTF2-like_dom_sf"/>
</dbReference>
<gene>
    <name evidence="2" type="ORF">CCALI_00056</name>
</gene>
<dbReference type="PATRIC" id="fig|1303518.3.peg.59"/>
<evidence type="ECO:0000259" key="1">
    <source>
        <dbReference type="Pfam" id="PF08332"/>
    </source>
</evidence>
<dbReference type="Gene3D" id="3.10.450.50">
    <property type="match status" value="1"/>
</dbReference>
<proteinExistence type="predicted"/>
<dbReference type="HOGENOM" id="CLU_000288_71_2_0"/>
<keyword evidence="2" id="KW-0808">Transferase</keyword>
<dbReference type="AlphaFoldDB" id="S0ES34"/>
<dbReference type="SUPFAM" id="SSF54427">
    <property type="entry name" value="NTF2-like"/>
    <property type="match status" value="1"/>
</dbReference>
<protein>
    <submittedName>
        <fullName evidence="2">Calcium/calmodulin dependent protein kinase II Association</fullName>
    </submittedName>
</protein>
<dbReference type="EMBL" id="HF951689">
    <property type="protein sequence ID" value="CCW33896.1"/>
    <property type="molecule type" value="Genomic_DNA"/>
</dbReference>
<dbReference type="OrthoDB" id="67801at2"/>
<dbReference type="KEGG" id="ccz:CCALI_00056"/>
<dbReference type="STRING" id="454171.CP488_01102"/>
<evidence type="ECO:0000313" key="3">
    <source>
        <dbReference type="Proteomes" id="UP000014227"/>
    </source>
</evidence>
<organism evidence="2 3">
    <name type="scientific">Chthonomonas calidirosea (strain DSM 23976 / ICMP 18418 / T49)</name>
    <dbReference type="NCBI Taxonomy" id="1303518"/>
    <lineage>
        <taxon>Bacteria</taxon>
        <taxon>Bacillati</taxon>
        <taxon>Armatimonadota</taxon>
        <taxon>Chthonomonadia</taxon>
        <taxon>Chthonomonadales</taxon>
        <taxon>Chthonomonadaceae</taxon>
        <taxon>Chthonomonas</taxon>
    </lineage>
</organism>
<dbReference type="GO" id="GO:0004683">
    <property type="term" value="F:calcium/calmodulin-dependent protein kinase activity"/>
    <property type="evidence" value="ECO:0007669"/>
    <property type="project" value="InterPro"/>
</dbReference>
<dbReference type="Pfam" id="PF08332">
    <property type="entry name" value="CaMKII_AD"/>
    <property type="match status" value="1"/>
</dbReference>
<dbReference type="GO" id="GO:0005516">
    <property type="term" value="F:calmodulin binding"/>
    <property type="evidence" value="ECO:0007669"/>
    <property type="project" value="InterPro"/>
</dbReference>
<dbReference type="eggNOG" id="COG4319">
    <property type="taxonomic scope" value="Bacteria"/>
</dbReference>
<dbReference type="RefSeq" id="WP_016481460.1">
    <property type="nucleotide sequence ID" value="NC_021487.1"/>
</dbReference>
<sequence length="141" mass="16319">MPLEKEVLDAARFDPAQRELLEITWRLLHAIDTGDAETYAALSSPELSCFEDVCAYRIDGLEFHLDLIRSMAKRLGSAPLRFDMLSPRVQIYGDCGIVTYTRLQTFEQDGMPHWKSYNETRVFVKQNGAWKLVHFHRSPTR</sequence>